<feature type="transmembrane region" description="Helical" evidence="1">
    <location>
        <begin position="188"/>
        <end position="211"/>
    </location>
</feature>
<protein>
    <submittedName>
        <fullName evidence="2">Uncharacterized protein</fullName>
    </submittedName>
</protein>
<gene>
    <name evidence="2" type="ORF">HK103_002024</name>
</gene>
<proteinExistence type="predicted"/>
<keyword evidence="3" id="KW-1185">Reference proteome</keyword>
<evidence type="ECO:0000313" key="3">
    <source>
        <dbReference type="Proteomes" id="UP001210925"/>
    </source>
</evidence>
<feature type="transmembrane region" description="Helical" evidence="1">
    <location>
        <begin position="145"/>
        <end position="168"/>
    </location>
</feature>
<dbReference type="EMBL" id="JADGKB010000163">
    <property type="protein sequence ID" value="KAJ3251881.1"/>
    <property type="molecule type" value="Genomic_DNA"/>
</dbReference>
<name>A0AAD5Y2R9_9FUNG</name>
<keyword evidence="1" id="KW-0812">Transmembrane</keyword>
<feature type="transmembrane region" description="Helical" evidence="1">
    <location>
        <begin position="55"/>
        <end position="76"/>
    </location>
</feature>
<feature type="transmembrane region" description="Helical" evidence="1">
    <location>
        <begin position="111"/>
        <end position="133"/>
    </location>
</feature>
<dbReference type="AlphaFoldDB" id="A0AAD5Y2R9"/>
<dbReference type="Gene3D" id="1.20.1070.10">
    <property type="entry name" value="Rhodopsin 7-helix transmembrane proteins"/>
    <property type="match status" value="1"/>
</dbReference>
<feature type="transmembrane region" description="Helical" evidence="1">
    <location>
        <begin position="270"/>
        <end position="288"/>
    </location>
</feature>
<feature type="transmembrane region" description="Helical" evidence="1">
    <location>
        <begin position="232"/>
        <end position="258"/>
    </location>
</feature>
<sequence length="334" mass="37824">MSNSECFVDNFIEYNSGVSYDYGQLVCYVFTIFGILASSIIIITRNKYFKTNSGFGYLILAMGVCDFFVSFTWLAANFVDNSVQYHNCITNTTSTQLAKYWIANAYHINDVFLLASAFMGLAVSYIAISVLYLNAIANNIQWKRLIAACFAIPLVYWIVITIVYTVNFSMRSKSDQPGINLLRAQWNIFYNLVISIIASIVVALFILFYVLTTIGLSNQKSSPLNSSKTLMLNMIQAITISNMICWIPMIVFCATTAAGYMSDYSESDPVYYAILYVYNATASCKGLYHLISLYICERLCQRNAETTVKEEVDTIQWTPTKEFKFNFSLNDDTL</sequence>
<dbReference type="SUPFAM" id="SSF81321">
    <property type="entry name" value="Family A G protein-coupled receptor-like"/>
    <property type="match status" value="1"/>
</dbReference>
<dbReference type="Proteomes" id="UP001210925">
    <property type="component" value="Unassembled WGS sequence"/>
</dbReference>
<keyword evidence="1" id="KW-0472">Membrane</keyword>
<keyword evidence="1" id="KW-1133">Transmembrane helix</keyword>
<organism evidence="2 3">
    <name type="scientific">Boothiomyces macroporosus</name>
    <dbReference type="NCBI Taxonomy" id="261099"/>
    <lineage>
        <taxon>Eukaryota</taxon>
        <taxon>Fungi</taxon>
        <taxon>Fungi incertae sedis</taxon>
        <taxon>Chytridiomycota</taxon>
        <taxon>Chytridiomycota incertae sedis</taxon>
        <taxon>Chytridiomycetes</taxon>
        <taxon>Rhizophydiales</taxon>
        <taxon>Terramycetaceae</taxon>
        <taxon>Boothiomyces</taxon>
    </lineage>
</organism>
<reference evidence="2" key="1">
    <citation type="submission" date="2020-05" db="EMBL/GenBank/DDBJ databases">
        <title>Phylogenomic resolution of chytrid fungi.</title>
        <authorList>
            <person name="Stajich J.E."/>
            <person name="Amses K."/>
            <person name="Simmons R."/>
            <person name="Seto K."/>
            <person name="Myers J."/>
            <person name="Bonds A."/>
            <person name="Quandt C.A."/>
            <person name="Barry K."/>
            <person name="Liu P."/>
            <person name="Grigoriev I."/>
            <person name="Longcore J.E."/>
            <person name="James T.Y."/>
        </authorList>
    </citation>
    <scope>NUCLEOTIDE SEQUENCE</scope>
    <source>
        <strain evidence="2">PLAUS21</strain>
    </source>
</reference>
<evidence type="ECO:0000256" key="1">
    <source>
        <dbReference type="SAM" id="Phobius"/>
    </source>
</evidence>
<feature type="transmembrane region" description="Helical" evidence="1">
    <location>
        <begin position="22"/>
        <end position="43"/>
    </location>
</feature>
<evidence type="ECO:0000313" key="2">
    <source>
        <dbReference type="EMBL" id="KAJ3251881.1"/>
    </source>
</evidence>
<accession>A0AAD5Y2R9</accession>
<comment type="caution">
    <text evidence="2">The sequence shown here is derived from an EMBL/GenBank/DDBJ whole genome shotgun (WGS) entry which is preliminary data.</text>
</comment>